<evidence type="ECO:0000259" key="3">
    <source>
        <dbReference type="Pfam" id="PF22666"/>
    </source>
</evidence>
<dbReference type="InterPro" id="IPR008979">
    <property type="entry name" value="Galactose-bd-like_sf"/>
</dbReference>
<protein>
    <recommendedName>
        <fullName evidence="3">Beta-mannosidase-like galactose-binding domain-containing protein</fullName>
    </recommendedName>
</protein>
<evidence type="ECO:0000313" key="5">
    <source>
        <dbReference type="Proteomes" id="UP001157125"/>
    </source>
</evidence>
<evidence type="ECO:0000256" key="2">
    <source>
        <dbReference type="ARBA" id="ARBA00023295"/>
    </source>
</evidence>
<keyword evidence="2" id="KW-0326">Glycosidase</keyword>
<dbReference type="InterPro" id="IPR054593">
    <property type="entry name" value="Beta-mannosidase-like_N2"/>
</dbReference>
<name>A0ABQ6ILV0_9MICO</name>
<comment type="caution">
    <text evidence="4">The sequence shown here is derived from an EMBL/GenBank/DDBJ whole genome shotgun (WGS) entry which is preliminary data.</text>
</comment>
<keyword evidence="5" id="KW-1185">Reference proteome</keyword>
<proteinExistence type="predicted"/>
<dbReference type="EMBL" id="BSUN01000001">
    <property type="protein sequence ID" value="GMA37653.1"/>
    <property type="molecule type" value="Genomic_DNA"/>
</dbReference>
<dbReference type="InterPro" id="IPR050887">
    <property type="entry name" value="Beta-mannosidase_GH2"/>
</dbReference>
<organism evidence="4 5">
    <name type="scientific">Demequina litorisediminis</name>
    <dbReference type="NCBI Taxonomy" id="1849022"/>
    <lineage>
        <taxon>Bacteria</taxon>
        <taxon>Bacillati</taxon>
        <taxon>Actinomycetota</taxon>
        <taxon>Actinomycetes</taxon>
        <taxon>Micrococcales</taxon>
        <taxon>Demequinaceae</taxon>
        <taxon>Demequina</taxon>
    </lineage>
</organism>
<dbReference type="Gene3D" id="2.60.120.260">
    <property type="entry name" value="Galactose-binding domain-like"/>
    <property type="match status" value="1"/>
</dbReference>
<evidence type="ECO:0000256" key="1">
    <source>
        <dbReference type="ARBA" id="ARBA00022801"/>
    </source>
</evidence>
<keyword evidence="1" id="KW-0378">Hydrolase</keyword>
<accession>A0ABQ6ILV0</accession>
<gene>
    <name evidence="4" type="ORF">GCM10025876_38570</name>
</gene>
<evidence type="ECO:0000313" key="4">
    <source>
        <dbReference type="EMBL" id="GMA37653.1"/>
    </source>
</evidence>
<dbReference type="Pfam" id="PF22666">
    <property type="entry name" value="Glyco_hydro_2_N2"/>
    <property type="match status" value="1"/>
</dbReference>
<dbReference type="Proteomes" id="UP001157125">
    <property type="component" value="Unassembled WGS sequence"/>
</dbReference>
<dbReference type="SUPFAM" id="SSF49785">
    <property type="entry name" value="Galactose-binding domain-like"/>
    <property type="match status" value="1"/>
</dbReference>
<dbReference type="RefSeq" id="WP_284329217.1">
    <property type="nucleotide sequence ID" value="NZ_BSUN01000001.1"/>
</dbReference>
<dbReference type="PANTHER" id="PTHR43730">
    <property type="entry name" value="BETA-MANNOSIDASE"/>
    <property type="match status" value="1"/>
</dbReference>
<dbReference type="PANTHER" id="PTHR43730:SF1">
    <property type="entry name" value="BETA-MANNOSIDASE"/>
    <property type="match status" value="1"/>
</dbReference>
<reference evidence="5" key="1">
    <citation type="journal article" date="2019" name="Int. J. Syst. Evol. Microbiol.">
        <title>The Global Catalogue of Microorganisms (GCM) 10K type strain sequencing project: providing services to taxonomists for standard genome sequencing and annotation.</title>
        <authorList>
            <consortium name="The Broad Institute Genomics Platform"/>
            <consortium name="The Broad Institute Genome Sequencing Center for Infectious Disease"/>
            <person name="Wu L."/>
            <person name="Ma J."/>
        </authorList>
    </citation>
    <scope>NUCLEOTIDE SEQUENCE [LARGE SCALE GENOMIC DNA]</scope>
    <source>
        <strain evidence="5">NBRC 112299</strain>
    </source>
</reference>
<sequence>MTARQATRTPQTRWTLDLTHAAPSAPGSVIDALTGGIGVAVPGSVLGALIERGLATDVTVDGHEADVEWAAQSTWMYRTEVARTGAGADVTLVLEGVDTFGTVRVDGVEVLTTDDMFHAWRVPLGVDNAPGAWNVEIELAPAEAVARENQAVNPLPRADMYEIPYNQVRKMACSFGWDWGPTTITAGLFRAAVVERTPVARLSGVRLSALWEGGARLTGAVEIAGEASSVLVCVLDGDDEPDPGARRRDGGCRVHRRRRC</sequence>
<feature type="domain" description="Beta-mannosidase-like galactose-binding" evidence="3">
    <location>
        <begin position="37"/>
        <end position="190"/>
    </location>
</feature>